<evidence type="ECO:0000256" key="2">
    <source>
        <dbReference type="ARBA" id="ARBA00007441"/>
    </source>
</evidence>
<evidence type="ECO:0000256" key="4">
    <source>
        <dbReference type="ARBA" id="ARBA00022576"/>
    </source>
</evidence>
<comment type="cofactor">
    <cofactor evidence="1">
        <name>pyridoxal 5'-phosphate</name>
        <dbReference type="ChEBI" id="CHEBI:597326"/>
    </cofactor>
</comment>
<name>A0A9D1F916_9FIRM</name>
<dbReference type="GO" id="GO:0008483">
    <property type="term" value="F:transaminase activity"/>
    <property type="evidence" value="ECO:0007669"/>
    <property type="project" value="UniProtKB-KW"/>
</dbReference>
<comment type="similarity">
    <text evidence="2">Belongs to the class-I pyridoxal-phosphate-dependent aminotransferase family.</text>
</comment>
<comment type="subunit">
    <text evidence="3">Homodimer.</text>
</comment>
<evidence type="ECO:0000256" key="1">
    <source>
        <dbReference type="ARBA" id="ARBA00001933"/>
    </source>
</evidence>
<evidence type="ECO:0000259" key="7">
    <source>
        <dbReference type="Pfam" id="PF00155"/>
    </source>
</evidence>
<dbReference type="GO" id="GO:1901605">
    <property type="term" value="P:alpha-amino acid metabolic process"/>
    <property type="evidence" value="ECO:0007669"/>
    <property type="project" value="TreeGrafter"/>
</dbReference>
<accession>A0A9D1F916</accession>
<dbReference type="Proteomes" id="UP000886741">
    <property type="component" value="Unassembled WGS sequence"/>
</dbReference>
<evidence type="ECO:0000256" key="6">
    <source>
        <dbReference type="ARBA" id="ARBA00022898"/>
    </source>
</evidence>
<dbReference type="PANTHER" id="PTHR42790">
    <property type="entry name" value="AMINOTRANSFERASE"/>
    <property type="match status" value="1"/>
</dbReference>
<dbReference type="InterPro" id="IPR015421">
    <property type="entry name" value="PyrdxlP-dep_Trfase_major"/>
</dbReference>
<dbReference type="InterPro" id="IPR015424">
    <property type="entry name" value="PyrdxlP-dep_Trfase"/>
</dbReference>
<dbReference type="InterPro" id="IPR015422">
    <property type="entry name" value="PyrdxlP-dep_Trfase_small"/>
</dbReference>
<dbReference type="GO" id="GO:0030170">
    <property type="term" value="F:pyridoxal phosphate binding"/>
    <property type="evidence" value="ECO:0007669"/>
    <property type="project" value="InterPro"/>
</dbReference>
<proteinExistence type="inferred from homology"/>
<comment type="caution">
    <text evidence="8">The sequence shown here is derived from an EMBL/GenBank/DDBJ whole genome shotgun (WGS) entry which is preliminary data.</text>
</comment>
<evidence type="ECO:0000313" key="8">
    <source>
        <dbReference type="EMBL" id="HIS64722.1"/>
    </source>
</evidence>
<dbReference type="InterPro" id="IPR050859">
    <property type="entry name" value="Class-I_PLP-dep_aminotransf"/>
</dbReference>
<feature type="domain" description="Aminotransferase class I/classII large" evidence="7">
    <location>
        <begin position="28"/>
        <end position="382"/>
    </location>
</feature>
<keyword evidence="4 8" id="KW-0032">Aminotransferase</keyword>
<evidence type="ECO:0000313" key="9">
    <source>
        <dbReference type="Proteomes" id="UP000886741"/>
    </source>
</evidence>
<protein>
    <submittedName>
        <fullName evidence="8">PLP-dependent aminotransferase family protein</fullName>
    </submittedName>
</protein>
<dbReference type="AlphaFoldDB" id="A0A9D1F916"/>
<dbReference type="SUPFAM" id="SSF53383">
    <property type="entry name" value="PLP-dependent transferases"/>
    <property type="match status" value="1"/>
</dbReference>
<gene>
    <name evidence="8" type="ORF">IAA83_05040</name>
</gene>
<dbReference type="PANTHER" id="PTHR42790:SF19">
    <property type="entry name" value="KYNURENINE_ALPHA-AMINOADIPATE AMINOTRANSFERASE, MITOCHONDRIAL"/>
    <property type="match status" value="1"/>
</dbReference>
<dbReference type="FunFam" id="3.40.640.10:FF:000053">
    <property type="entry name" value="Aminotransferase, class I"/>
    <property type="match status" value="1"/>
</dbReference>
<evidence type="ECO:0000256" key="5">
    <source>
        <dbReference type="ARBA" id="ARBA00022679"/>
    </source>
</evidence>
<dbReference type="Gene3D" id="3.90.1150.10">
    <property type="entry name" value="Aspartate Aminotransferase, domain 1"/>
    <property type="match status" value="1"/>
</dbReference>
<keyword evidence="6" id="KW-0663">Pyridoxal phosphate</keyword>
<organism evidence="8 9">
    <name type="scientific">Candidatus Avoscillospira avistercoris</name>
    <dbReference type="NCBI Taxonomy" id="2840707"/>
    <lineage>
        <taxon>Bacteria</taxon>
        <taxon>Bacillati</taxon>
        <taxon>Bacillota</taxon>
        <taxon>Clostridia</taxon>
        <taxon>Eubacteriales</taxon>
        <taxon>Oscillospiraceae</taxon>
        <taxon>Oscillospiraceae incertae sedis</taxon>
        <taxon>Candidatus Avoscillospira</taxon>
    </lineage>
</organism>
<reference evidence="8" key="2">
    <citation type="journal article" date="2021" name="PeerJ">
        <title>Extensive microbial diversity within the chicken gut microbiome revealed by metagenomics and culture.</title>
        <authorList>
            <person name="Gilroy R."/>
            <person name="Ravi A."/>
            <person name="Getino M."/>
            <person name="Pursley I."/>
            <person name="Horton D.L."/>
            <person name="Alikhan N.F."/>
            <person name="Baker D."/>
            <person name="Gharbi K."/>
            <person name="Hall N."/>
            <person name="Watson M."/>
            <person name="Adriaenssens E.M."/>
            <person name="Foster-Nyarko E."/>
            <person name="Jarju S."/>
            <person name="Secka A."/>
            <person name="Antonio M."/>
            <person name="Oren A."/>
            <person name="Chaudhuri R.R."/>
            <person name="La Ragione R."/>
            <person name="Hildebrand F."/>
            <person name="Pallen M.J."/>
        </authorList>
    </citation>
    <scope>NUCLEOTIDE SEQUENCE</scope>
    <source>
        <strain evidence="8">ChiBcec16-1751</strain>
    </source>
</reference>
<dbReference type="CDD" id="cd00609">
    <property type="entry name" value="AAT_like"/>
    <property type="match status" value="1"/>
</dbReference>
<dbReference type="InterPro" id="IPR004839">
    <property type="entry name" value="Aminotransferase_I/II_large"/>
</dbReference>
<dbReference type="Gene3D" id="3.40.640.10">
    <property type="entry name" value="Type I PLP-dependent aspartate aminotransferase-like (Major domain)"/>
    <property type="match status" value="1"/>
</dbReference>
<sequence length="396" mass="43969">MEFRFSKKVSQISGAAIEEILKYAGDPTVISLAGGNPATETFPAAELGEIAQELLTKQPSLALQYNTPRGYAPFRELLTARLRDHDNIGRDFDDLFIVTGGQQAVDLLTKVMCDEGDVVLVEEPSFVGALNAFRSYGAKLVGVKMEDDGIDVAGLEAALQANPNAKLFYTIPSFHNPTGITTSYEKRKAVYALCAQYGVVILEDNPYGELTFDGEKLPTYKSMDGEGIVLYCNSFSKVLSPGLRVGYAVGHKDIIQKMVDSKQTCDVHTPILNQLMTYEYLKRYNIDAAIAKMRVLYREKCQVMLDAIEDYLPKSITHTVPKGGLFVWCDMHGDYDTREVAQYCAQRKVVFVPGCTFMVDDQAPCSAFRLNYSTMENARIVEGVKLLGEALRNFMK</sequence>
<dbReference type="Pfam" id="PF00155">
    <property type="entry name" value="Aminotran_1_2"/>
    <property type="match status" value="1"/>
</dbReference>
<dbReference type="EMBL" id="DVJJ01000078">
    <property type="protein sequence ID" value="HIS64722.1"/>
    <property type="molecule type" value="Genomic_DNA"/>
</dbReference>
<reference evidence="8" key="1">
    <citation type="submission" date="2020-10" db="EMBL/GenBank/DDBJ databases">
        <authorList>
            <person name="Gilroy R."/>
        </authorList>
    </citation>
    <scope>NUCLEOTIDE SEQUENCE</scope>
    <source>
        <strain evidence="8">ChiBcec16-1751</strain>
    </source>
</reference>
<keyword evidence="5" id="KW-0808">Transferase</keyword>
<evidence type="ECO:0000256" key="3">
    <source>
        <dbReference type="ARBA" id="ARBA00011738"/>
    </source>
</evidence>